<dbReference type="PANTHER" id="PTHR24365">
    <property type="entry name" value="TOLL-LIKE RECEPTOR"/>
    <property type="match status" value="1"/>
</dbReference>
<keyword evidence="6" id="KW-1133">Transmembrane helix</keyword>
<dbReference type="PANTHER" id="PTHR24365:SF541">
    <property type="entry name" value="PROTEIN TOLL-RELATED"/>
    <property type="match status" value="1"/>
</dbReference>
<sequence length="287" mass="32409">MFRRFAIPSLLSVLHIGASTLTVMWISFTMAIVTSSSKSSTVSWARCISVNHSVSQDFIQRVKSPCSQSTGQTGIEANCSRRNIQVLTADWFPCDLQKLSLEGNSLLVLRNTSFAHLLQLRWLSVRNNRIERIEQSTFENLVHLEYLNLEYNQLKLSSESYPPGLFSPLTQLKTLRLAHQRSEHLSSSYPEDFIFNVSGLHALSIPTLGEILHFGPEFCQLKDLSRLEISGSVRVIRNSSFDGLTCLTLVELSIHELPYLSAFELDSLNPLRNSLRLFHMDNVPVGL</sequence>
<keyword evidence="4" id="KW-0732">Signal</keyword>
<evidence type="ECO:0000313" key="10">
    <source>
        <dbReference type="RefSeq" id="XP_012938274.1"/>
    </source>
</evidence>
<evidence type="ECO:0000256" key="4">
    <source>
        <dbReference type="ARBA" id="ARBA00022729"/>
    </source>
</evidence>
<evidence type="ECO:0000256" key="3">
    <source>
        <dbReference type="ARBA" id="ARBA00022692"/>
    </source>
</evidence>
<dbReference type="SUPFAM" id="SSF52058">
    <property type="entry name" value="L domain-like"/>
    <property type="match status" value="1"/>
</dbReference>
<dbReference type="InterPro" id="IPR001611">
    <property type="entry name" value="Leu-rich_rpt"/>
</dbReference>
<gene>
    <name evidence="10" type="primary">LOC106011823</name>
</gene>
<dbReference type="Gene3D" id="3.80.10.10">
    <property type="entry name" value="Ribonuclease Inhibitor"/>
    <property type="match status" value="1"/>
</dbReference>
<dbReference type="InterPro" id="IPR032675">
    <property type="entry name" value="LRR_dom_sf"/>
</dbReference>
<dbReference type="GeneID" id="106011823"/>
<keyword evidence="8" id="KW-0325">Glycoprotein</keyword>
<reference evidence="10" key="1">
    <citation type="submission" date="2025-08" db="UniProtKB">
        <authorList>
            <consortium name="RefSeq"/>
        </authorList>
    </citation>
    <scope>IDENTIFICATION</scope>
</reference>
<evidence type="ECO:0000256" key="5">
    <source>
        <dbReference type="ARBA" id="ARBA00022737"/>
    </source>
</evidence>
<dbReference type="Proteomes" id="UP000694888">
    <property type="component" value="Unplaced"/>
</dbReference>
<keyword evidence="7" id="KW-0472">Membrane</keyword>
<evidence type="ECO:0000256" key="2">
    <source>
        <dbReference type="ARBA" id="ARBA00022614"/>
    </source>
</evidence>
<accession>A0ABM1A0E3</accession>
<keyword evidence="5" id="KW-0677">Repeat</keyword>
<keyword evidence="9" id="KW-1185">Reference proteome</keyword>
<name>A0ABM1A0E3_APLCA</name>
<dbReference type="RefSeq" id="XP_012938274.1">
    <property type="nucleotide sequence ID" value="XM_013082820.2"/>
</dbReference>
<evidence type="ECO:0000256" key="6">
    <source>
        <dbReference type="ARBA" id="ARBA00022989"/>
    </source>
</evidence>
<evidence type="ECO:0000313" key="9">
    <source>
        <dbReference type="Proteomes" id="UP000694888"/>
    </source>
</evidence>
<comment type="subcellular location">
    <subcellularLocation>
        <location evidence="1">Membrane</location>
        <topology evidence="1">Single-pass membrane protein</topology>
    </subcellularLocation>
</comment>
<dbReference type="InterPro" id="IPR003591">
    <property type="entry name" value="Leu-rich_rpt_typical-subtyp"/>
</dbReference>
<proteinExistence type="predicted"/>
<evidence type="ECO:0000256" key="8">
    <source>
        <dbReference type="ARBA" id="ARBA00023180"/>
    </source>
</evidence>
<organism evidence="9 10">
    <name type="scientific">Aplysia californica</name>
    <name type="common">California sea hare</name>
    <dbReference type="NCBI Taxonomy" id="6500"/>
    <lineage>
        <taxon>Eukaryota</taxon>
        <taxon>Metazoa</taxon>
        <taxon>Spiralia</taxon>
        <taxon>Lophotrochozoa</taxon>
        <taxon>Mollusca</taxon>
        <taxon>Gastropoda</taxon>
        <taxon>Heterobranchia</taxon>
        <taxon>Euthyneura</taxon>
        <taxon>Tectipleura</taxon>
        <taxon>Aplysiida</taxon>
        <taxon>Aplysioidea</taxon>
        <taxon>Aplysiidae</taxon>
        <taxon>Aplysia</taxon>
    </lineage>
</organism>
<evidence type="ECO:0000256" key="1">
    <source>
        <dbReference type="ARBA" id="ARBA00004167"/>
    </source>
</evidence>
<keyword evidence="3" id="KW-0812">Transmembrane</keyword>
<dbReference type="PROSITE" id="PS51450">
    <property type="entry name" value="LRR"/>
    <property type="match status" value="1"/>
</dbReference>
<keyword evidence="2" id="KW-0433">Leucine-rich repeat</keyword>
<protein>
    <submittedName>
        <fullName evidence="10">Toll-like receptor 2</fullName>
    </submittedName>
</protein>
<dbReference type="Pfam" id="PF13855">
    <property type="entry name" value="LRR_8"/>
    <property type="match status" value="1"/>
</dbReference>
<dbReference type="SMART" id="SM00369">
    <property type="entry name" value="LRR_TYP"/>
    <property type="match status" value="3"/>
</dbReference>
<evidence type="ECO:0000256" key="7">
    <source>
        <dbReference type="ARBA" id="ARBA00023136"/>
    </source>
</evidence>